<evidence type="ECO:0000256" key="15">
    <source>
        <dbReference type="ARBA" id="ARBA00030679"/>
    </source>
</evidence>
<feature type="transmembrane region" description="Helical" evidence="17">
    <location>
        <begin position="107"/>
        <end position="128"/>
    </location>
</feature>
<dbReference type="InterPro" id="IPR003674">
    <property type="entry name" value="Oligo_trans_STT3"/>
</dbReference>
<keyword evidence="8" id="KW-0808">Transferase</keyword>
<dbReference type="UniPathway" id="UPA00378"/>
<gene>
    <name evidence="19" type="ORF">ENM60_02715</name>
</gene>
<reference evidence="19" key="1">
    <citation type="journal article" date="2020" name="mSystems">
        <title>Genome- and Community-Level Interaction Insights into Carbon Utilization and Element Cycling Functions of Hydrothermarchaeota in Hydrothermal Sediment.</title>
        <authorList>
            <person name="Zhou Z."/>
            <person name="Liu Y."/>
            <person name="Xu W."/>
            <person name="Pan J."/>
            <person name="Luo Z.H."/>
            <person name="Li M."/>
        </authorList>
    </citation>
    <scope>NUCLEOTIDE SEQUENCE [LARGE SCALE GENOMIC DNA]</scope>
    <source>
        <strain evidence="19">SpSt-110</strain>
    </source>
</reference>
<evidence type="ECO:0000256" key="4">
    <source>
        <dbReference type="ARBA" id="ARBA00004922"/>
    </source>
</evidence>
<dbReference type="GO" id="GO:0004576">
    <property type="term" value="F:oligosaccharyl transferase activity"/>
    <property type="evidence" value="ECO:0007669"/>
    <property type="project" value="InterPro"/>
</dbReference>
<comment type="cofactor">
    <cofactor evidence="1">
        <name>Mn(2+)</name>
        <dbReference type="ChEBI" id="CHEBI:29035"/>
    </cofactor>
</comment>
<dbReference type="GO" id="GO:0046872">
    <property type="term" value="F:metal ion binding"/>
    <property type="evidence" value="ECO:0007669"/>
    <property type="project" value="UniProtKB-KW"/>
</dbReference>
<evidence type="ECO:0000256" key="9">
    <source>
        <dbReference type="ARBA" id="ARBA00022692"/>
    </source>
</evidence>
<dbReference type="GO" id="GO:0016020">
    <property type="term" value="C:membrane"/>
    <property type="evidence" value="ECO:0007669"/>
    <property type="project" value="InterPro"/>
</dbReference>
<keyword evidence="14" id="KW-0464">Manganese</keyword>
<feature type="transmembrane region" description="Helical" evidence="17">
    <location>
        <begin position="42"/>
        <end position="60"/>
    </location>
</feature>
<comment type="catalytic activity">
    <reaction evidence="16">
        <text>an archaeal dolichyl phosphooligosaccharide + [protein]-L-asparagine = an archaeal dolichyl phosphate + a glycoprotein with the oligosaccharide chain attached by N-beta-D-glycosyl linkage to a protein L-asparagine.</text>
        <dbReference type="EC" id="2.4.99.21"/>
    </reaction>
</comment>
<feature type="domain" description="STT3/PglB/AglB core" evidence="18">
    <location>
        <begin position="169"/>
        <end position="221"/>
    </location>
</feature>
<evidence type="ECO:0000256" key="12">
    <source>
        <dbReference type="ARBA" id="ARBA00022989"/>
    </source>
</evidence>
<evidence type="ECO:0000256" key="8">
    <source>
        <dbReference type="ARBA" id="ARBA00022679"/>
    </source>
</evidence>
<name>A0A7J3XYR0_9CREN</name>
<evidence type="ECO:0000256" key="13">
    <source>
        <dbReference type="ARBA" id="ARBA00023136"/>
    </source>
</evidence>
<proteinExistence type="inferred from homology"/>
<evidence type="ECO:0000256" key="7">
    <source>
        <dbReference type="ARBA" id="ARBA00022676"/>
    </source>
</evidence>
<keyword evidence="12 17" id="KW-1133">Transmembrane helix</keyword>
<evidence type="ECO:0000256" key="3">
    <source>
        <dbReference type="ARBA" id="ARBA00004127"/>
    </source>
</evidence>
<evidence type="ECO:0000313" key="19">
    <source>
        <dbReference type="EMBL" id="HHP67693.1"/>
    </source>
</evidence>
<comment type="cofactor">
    <cofactor evidence="2">
        <name>Mg(2+)</name>
        <dbReference type="ChEBI" id="CHEBI:18420"/>
    </cofactor>
</comment>
<evidence type="ECO:0000259" key="18">
    <source>
        <dbReference type="Pfam" id="PF21436"/>
    </source>
</evidence>
<comment type="subcellular location">
    <subcellularLocation>
        <location evidence="3">Endomembrane system</location>
        <topology evidence="3">Multi-pass membrane protein</topology>
    </subcellularLocation>
</comment>
<protein>
    <recommendedName>
        <fullName evidence="6">dolichyl-phosphooligosaccharide-protein glycotransferase</fullName>
        <ecNumber evidence="6">2.4.99.21</ecNumber>
    </recommendedName>
    <alternativeName>
        <fullName evidence="15">Oligosaccharyl transferase</fullName>
    </alternativeName>
</protein>
<keyword evidence="10" id="KW-0479">Metal-binding</keyword>
<keyword evidence="7" id="KW-0328">Glycosyltransferase</keyword>
<evidence type="ECO:0000256" key="14">
    <source>
        <dbReference type="ARBA" id="ARBA00023211"/>
    </source>
</evidence>
<dbReference type="GO" id="GO:0012505">
    <property type="term" value="C:endomembrane system"/>
    <property type="evidence" value="ECO:0007669"/>
    <property type="project" value="UniProtKB-SubCell"/>
</dbReference>
<feature type="transmembrane region" description="Helical" evidence="17">
    <location>
        <begin position="66"/>
        <end position="86"/>
    </location>
</feature>
<comment type="caution">
    <text evidence="19">The sequence shown here is derived from an EMBL/GenBank/DDBJ whole genome shotgun (WGS) entry which is preliminary data.</text>
</comment>
<keyword evidence="9 17" id="KW-0812">Transmembrane</keyword>
<evidence type="ECO:0000256" key="1">
    <source>
        <dbReference type="ARBA" id="ARBA00001936"/>
    </source>
</evidence>
<keyword evidence="13 17" id="KW-0472">Membrane</keyword>
<dbReference type="PANTHER" id="PTHR13872">
    <property type="entry name" value="DOLICHYL-DIPHOSPHOOLIGOSACCHARIDE--PROTEIN GLYCOSYLTRANSFERASE SUBUNIT"/>
    <property type="match status" value="1"/>
</dbReference>
<dbReference type="Pfam" id="PF21436">
    <property type="entry name" value="STT3-PglB_core"/>
    <property type="match status" value="1"/>
</dbReference>
<accession>A0A7J3XYR0</accession>
<feature type="transmembrane region" description="Helical" evidence="17">
    <location>
        <begin position="16"/>
        <end position="35"/>
    </location>
</feature>
<evidence type="ECO:0000256" key="10">
    <source>
        <dbReference type="ARBA" id="ARBA00022723"/>
    </source>
</evidence>
<dbReference type="EC" id="2.4.99.21" evidence="6"/>
<sequence>MGISGILRSWGTYSDWMFIVSPFLLAVLGALYLIYKGGADRALVAVSFLLAVYAYMNAAYMEVTAATTGLTIAGVFAEVVSSRLIPQESVYAKDRRKRVYARKTSPEIFLVSLILTVLLLANIALAGYSTYLQMNSVVPSIKAGYTSLPYWTNAWYKAIDAIRNTPPGSVIVAWWDYGYPISVLGDRASVADGSTLNITQIGILGLILTAQNTSEVVQLLRLLDTPVNKTYILVFDVFSFRPTGNNSYDVTPVIPGLMVGLDDIPKSVWMIRIGDSIVGQLEAKGVNVPYVSLGDAFYLYFFRNNLVVSPRFDDLSNAPLLYKMMVDGILYLNEQWKSNVTFTWYTGVPNPISSLTASYPQLSSLVDQLNLTTYIQVLSTKTLGAGDRPLANDPYLKPYAVIAEPFLDKSGNKVIINGAYLYEVISIYQVVTY</sequence>
<evidence type="ECO:0000256" key="17">
    <source>
        <dbReference type="SAM" id="Phobius"/>
    </source>
</evidence>
<keyword evidence="11" id="KW-0460">Magnesium</keyword>
<dbReference type="PANTHER" id="PTHR13872:SF1">
    <property type="entry name" value="DOLICHYL-DIPHOSPHOOLIGOSACCHARIDE--PROTEIN GLYCOSYLTRANSFERASE SUBUNIT STT3B"/>
    <property type="match status" value="1"/>
</dbReference>
<evidence type="ECO:0000256" key="16">
    <source>
        <dbReference type="ARBA" id="ARBA00034066"/>
    </source>
</evidence>
<evidence type="ECO:0000256" key="2">
    <source>
        <dbReference type="ARBA" id="ARBA00001946"/>
    </source>
</evidence>
<evidence type="ECO:0000256" key="11">
    <source>
        <dbReference type="ARBA" id="ARBA00022842"/>
    </source>
</evidence>
<comment type="pathway">
    <text evidence="4">Protein modification; protein glycosylation.</text>
</comment>
<dbReference type="EMBL" id="DRYK01000035">
    <property type="protein sequence ID" value="HHP67693.1"/>
    <property type="molecule type" value="Genomic_DNA"/>
</dbReference>
<evidence type="ECO:0000256" key="6">
    <source>
        <dbReference type="ARBA" id="ARBA00012602"/>
    </source>
</evidence>
<dbReference type="Gene3D" id="3.40.50.12610">
    <property type="match status" value="1"/>
</dbReference>
<dbReference type="AlphaFoldDB" id="A0A7J3XYR0"/>
<organism evidence="19">
    <name type="scientific">Thermogladius calderae</name>
    <dbReference type="NCBI Taxonomy" id="1200300"/>
    <lineage>
        <taxon>Archaea</taxon>
        <taxon>Thermoproteota</taxon>
        <taxon>Thermoprotei</taxon>
        <taxon>Desulfurococcales</taxon>
        <taxon>Desulfurococcaceae</taxon>
        <taxon>Thermogladius</taxon>
    </lineage>
</organism>
<dbReference type="InterPro" id="IPR048999">
    <property type="entry name" value="STT3-PglB_core"/>
</dbReference>
<comment type="similarity">
    <text evidence="5">Belongs to the STT3 family.</text>
</comment>
<evidence type="ECO:0000256" key="5">
    <source>
        <dbReference type="ARBA" id="ARBA00010810"/>
    </source>
</evidence>